<dbReference type="EMBL" id="CP048222">
    <property type="protein sequence ID" value="QHT66173.1"/>
    <property type="molecule type" value="Genomic_DNA"/>
</dbReference>
<dbReference type="AlphaFoldDB" id="A0A6C0GEH4"/>
<organism evidence="3 4">
    <name type="scientific">Rhodocytophaga rosea</name>
    <dbReference type="NCBI Taxonomy" id="2704465"/>
    <lineage>
        <taxon>Bacteria</taxon>
        <taxon>Pseudomonadati</taxon>
        <taxon>Bacteroidota</taxon>
        <taxon>Cytophagia</taxon>
        <taxon>Cytophagales</taxon>
        <taxon>Rhodocytophagaceae</taxon>
        <taxon>Rhodocytophaga</taxon>
    </lineage>
</organism>
<dbReference type="RefSeq" id="WP_162442243.1">
    <property type="nucleotide sequence ID" value="NZ_CP048222.1"/>
</dbReference>
<dbReference type="Proteomes" id="UP000480178">
    <property type="component" value="Chromosome"/>
</dbReference>
<dbReference type="Pfam" id="PF05016">
    <property type="entry name" value="ParE_toxin"/>
    <property type="match status" value="1"/>
</dbReference>
<gene>
    <name evidence="3" type="ORF">GXP67_05565</name>
</gene>
<evidence type="ECO:0000313" key="4">
    <source>
        <dbReference type="Proteomes" id="UP000480178"/>
    </source>
</evidence>
<dbReference type="NCBIfam" id="TIGR02385">
    <property type="entry name" value="RelE_StbE"/>
    <property type="match status" value="1"/>
</dbReference>
<name>A0A6C0GEH4_9BACT</name>
<protein>
    <submittedName>
        <fullName evidence="3">Type II toxin-antitoxin system RelE/ParE family toxin</fullName>
    </submittedName>
</protein>
<keyword evidence="4" id="KW-1185">Reference proteome</keyword>
<dbReference type="KEGG" id="rhoz:GXP67_05565"/>
<sequence length="97" mass="11117">MVKVIWTEQAIDDLTNIAQYSSGYSEKYASAIVSKLFNKTNVLKTMPRIGRMVPERNSETIRELIEGNYRIIYEISSEDRIDVLTVHHSSKPLGDIK</sequence>
<evidence type="ECO:0000256" key="2">
    <source>
        <dbReference type="ARBA" id="ARBA00022649"/>
    </source>
</evidence>
<reference evidence="3 4" key="1">
    <citation type="submission" date="2020-01" db="EMBL/GenBank/DDBJ databases">
        <authorList>
            <person name="Kim M.K."/>
        </authorList>
    </citation>
    <scope>NUCLEOTIDE SEQUENCE [LARGE SCALE GENOMIC DNA]</scope>
    <source>
        <strain evidence="3 4">172606-1</strain>
    </source>
</reference>
<dbReference type="PANTHER" id="PTHR33755:SF5">
    <property type="entry name" value="TYPE II TOXIN-ANTITOXIN SYSTEM RELE_PARE FAMILY TOXIN"/>
    <property type="match status" value="1"/>
</dbReference>
<evidence type="ECO:0000313" key="3">
    <source>
        <dbReference type="EMBL" id="QHT66173.1"/>
    </source>
</evidence>
<keyword evidence="2" id="KW-1277">Toxin-antitoxin system</keyword>
<proteinExistence type="inferred from homology"/>
<evidence type="ECO:0000256" key="1">
    <source>
        <dbReference type="ARBA" id="ARBA00006226"/>
    </source>
</evidence>
<dbReference type="Gene3D" id="3.30.2310.20">
    <property type="entry name" value="RelE-like"/>
    <property type="match status" value="1"/>
</dbReference>
<dbReference type="InterPro" id="IPR007712">
    <property type="entry name" value="RelE/ParE_toxin"/>
</dbReference>
<dbReference type="InterPro" id="IPR051803">
    <property type="entry name" value="TA_system_RelE-like_toxin"/>
</dbReference>
<accession>A0A6C0GEH4</accession>
<comment type="similarity">
    <text evidence="1">Belongs to the RelE toxin family.</text>
</comment>
<dbReference type="PANTHER" id="PTHR33755">
    <property type="entry name" value="TOXIN PARE1-RELATED"/>
    <property type="match status" value="1"/>
</dbReference>
<dbReference type="InterPro" id="IPR035093">
    <property type="entry name" value="RelE/ParE_toxin_dom_sf"/>
</dbReference>
<dbReference type="SUPFAM" id="SSF143011">
    <property type="entry name" value="RelE-like"/>
    <property type="match status" value="1"/>
</dbReference>